<dbReference type="Gene3D" id="1.10.8.80">
    <property type="entry name" value="Magnesium chelatase subunit I, C-Terminal domain"/>
    <property type="match status" value="1"/>
</dbReference>
<dbReference type="InterPro" id="IPR052989">
    <property type="entry name" value="Mg-chelatase_DI-like"/>
</dbReference>
<feature type="domain" description="AAA+ ATPase" evidence="1">
    <location>
        <begin position="32"/>
        <end position="198"/>
    </location>
</feature>
<dbReference type="InterPro" id="IPR027417">
    <property type="entry name" value="P-loop_NTPase"/>
</dbReference>
<dbReference type="PANTHER" id="PTHR35023">
    <property type="entry name" value="CHELATASE-RELATED"/>
    <property type="match status" value="1"/>
</dbReference>
<protein>
    <submittedName>
        <fullName evidence="2">Mg-chelatase subunit ChlI</fullName>
    </submittedName>
</protein>
<dbReference type="InterPro" id="IPR003593">
    <property type="entry name" value="AAA+_ATPase"/>
</dbReference>
<comment type="caution">
    <text evidence="2">The sequence shown here is derived from an EMBL/GenBank/DDBJ whole genome shotgun (WGS) entry which is preliminary data.</text>
</comment>
<evidence type="ECO:0000313" key="2">
    <source>
        <dbReference type="EMBL" id="NYE73710.1"/>
    </source>
</evidence>
<accession>A0A7Y9LEB0</accession>
<dbReference type="Gene3D" id="3.40.50.300">
    <property type="entry name" value="P-loop containing nucleotide triphosphate hydrolases"/>
    <property type="match status" value="1"/>
</dbReference>
<dbReference type="SUPFAM" id="SSF52540">
    <property type="entry name" value="P-loop containing nucleoside triphosphate hydrolases"/>
    <property type="match status" value="1"/>
</dbReference>
<gene>
    <name evidence="2" type="ORF">BKA15_005039</name>
</gene>
<dbReference type="InterPro" id="IPR011704">
    <property type="entry name" value="ATPase_dyneun-rel_AAA"/>
</dbReference>
<sequence length="317" mass="34191">MIDNEPPVFPFSAVAGQVELKRALLLCAVDPRIGGVLALGDRGTAKSTTVRALGQLLALTDPDRAVVTLPLGASEDRVIGSIDLEAALTTGERRFAPGLLAAAHRGFLYVDEVNLLDDYLVDVLLDVAASGVNVVEREGISHRHPCEFVLVGSGNPEEGELRPQLTDRFGLATTVSTERDPAVRREIIRRRLDFADDRAGFYRRWSGAEVELAASVAEARRRLDSVDLPDAVVESIIELCVAAGAIGHRGEVVLSYVARAGAALRGADQVEQRDVVDHALLALRHRVHREAFDSAETVDRRLLDLVRSVIAPAPVPA</sequence>
<dbReference type="EMBL" id="JACCBU010000001">
    <property type="protein sequence ID" value="NYE73710.1"/>
    <property type="molecule type" value="Genomic_DNA"/>
</dbReference>
<evidence type="ECO:0000259" key="1">
    <source>
        <dbReference type="SMART" id="SM00382"/>
    </source>
</evidence>
<dbReference type="Pfam" id="PF07728">
    <property type="entry name" value="AAA_5"/>
    <property type="match status" value="1"/>
</dbReference>
<keyword evidence="3" id="KW-1185">Reference proteome</keyword>
<name>A0A7Y9LEB0_9ACTN</name>
<organism evidence="2 3">
    <name type="scientific">Microlunatus parietis</name>
    <dbReference type="NCBI Taxonomy" id="682979"/>
    <lineage>
        <taxon>Bacteria</taxon>
        <taxon>Bacillati</taxon>
        <taxon>Actinomycetota</taxon>
        <taxon>Actinomycetes</taxon>
        <taxon>Propionibacteriales</taxon>
        <taxon>Propionibacteriaceae</taxon>
        <taxon>Microlunatus</taxon>
    </lineage>
</organism>
<dbReference type="GO" id="GO:0005524">
    <property type="term" value="F:ATP binding"/>
    <property type="evidence" value="ECO:0007669"/>
    <property type="project" value="InterPro"/>
</dbReference>
<dbReference type="CDD" id="cd00009">
    <property type="entry name" value="AAA"/>
    <property type="match status" value="1"/>
</dbReference>
<dbReference type="PANTHER" id="PTHR35023:SF1">
    <property type="entry name" value="MG-PROTOPORPHYRIN IX CHELATASE"/>
    <property type="match status" value="1"/>
</dbReference>
<proteinExistence type="predicted"/>
<reference evidence="2 3" key="1">
    <citation type="submission" date="2020-07" db="EMBL/GenBank/DDBJ databases">
        <title>Sequencing the genomes of 1000 actinobacteria strains.</title>
        <authorList>
            <person name="Klenk H.-P."/>
        </authorList>
    </citation>
    <scope>NUCLEOTIDE SEQUENCE [LARGE SCALE GENOMIC DNA]</scope>
    <source>
        <strain evidence="2 3">DSM 22083</strain>
    </source>
</reference>
<dbReference type="SMART" id="SM00382">
    <property type="entry name" value="AAA"/>
    <property type="match status" value="1"/>
</dbReference>
<evidence type="ECO:0000313" key="3">
    <source>
        <dbReference type="Proteomes" id="UP000569914"/>
    </source>
</evidence>
<dbReference type="GO" id="GO:0016887">
    <property type="term" value="F:ATP hydrolysis activity"/>
    <property type="evidence" value="ECO:0007669"/>
    <property type="project" value="InterPro"/>
</dbReference>
<dbReference type="AlphaFoldDB" id="A0A7Y9LEB0"/>
<dbReference type="RefSeq" id="WP_179755408.1">
    <property type="nucleotide sequence ID" value="NZ_JACCBU010000001.1"/>
</dbReference>
<dbReference type="Proteomes" id="UP000569914">
    <property type="component" value="Unassembled WGS sequence"/>
</dbReference>
<dbReference type="Pfam" id="PF17863">
    <property type="entry name" value="AAA_lid_2"/>
    <property type="match status" value="1"/>
</dbReference>
<dbReference type="InterPro" id="IPR041628">
    <property type="entry name" value="ChlI/MoxR_AAA_lid"/>
</dbReference>